<dbReference type="EMBL" id="VTPV01000003">
    <property type="protein sequence ID" value="KAB1231353.1"/>
    <property type="molecule type" value="Genomic_DNA"/>
</dbReference>
<keyword evidence="1" id="KW-0812">Transmembrane</keyword>
<evidence type="ECO:0000259" key="3">
    <source>
        <dbReference type="Pfam" id="PF19040"/>
    </source>
</evidence>
<dbReference type="GO" id="GO:0016746">
    <property type="term" value="F:acyltransferase activity"/>
    <property type="evidence" value="ECO:0007669"/>
    <property type="project" value="UniProtKB-KW"/>
</dbReference>
<evidence type="ECO:0000313" key="4">
    <source>
        <dbReference type="EMBL" id="KAB1231353.1"/>
    </source>
</evidence>
<dbReference type="Proteomes" id="UP000326384">
    <property type="component" value="Unassembled WGS sequence"/>
</dbReference>
<keyword evidence="1" id="KW-1133">Transmembrane helix</keyword>
<feature type="transmembrane region" description="Helical" evidence="1">
    <location>
        <begin position="246"/>
        <end position="271"/>
    </location>
</feature>
<feature type="transmembrane region" description="Helical" evidence="1">
    <location>
        <begin position="140"/>
        <end position="158"/>
    </location>
</feature>
<dbReference type="PANTHER" id="PTHR23028">
    <property type="entry name" value="ACETYLTRANSFERASE"/>
    <property type="match status" value="1"/>
</dbReference>
<keyword evidence="1" id="KW-0472">Membrane</keyword>
<dbReference type="RefSeq" id="WP_152289282.1">
    <property type="nucleotide sequence ID" value="NZ_VTPV01000003.1"/>
</dbReference>
<accession>A0A5N4BSD9</accession>
<keyword evidence="5" id="KW-1185">Reference proteome</keyword>
<proteinExistence type="predicted"/>
<feature type="transmembrane region" description="Helical" evidence="1">
    <location>
        <begin position="72"/>
        <end position="91"/>
    </location>
</feature>
<gene>
    <name evidence="4" type="ORF">F8D52_05975</name>
</gene>
<comment type="caution">
    <text evidence="4">The sequence shown here is derived from an EMBL/GenBank/DDBJ whole genome shotgun (WGS) entry which is preliminary data.</text>
</comment>
<feature type="transmembrane region" description="Helical" evidence="1">
    <location>
        <begin position="189"/>
        <end position="211"/>
    </location>
</feature>
<dbReference type="Pfam" id="PF19040">
    <property type="entry name" value="SGNH"/>
    <property type="match status" value="1"/>
</dbReference>
<feature type="domain" description="SGNH" evidence="3">
    <location>
        <begin position="413"/>
        <end position="608"/>
    </location>
</feature>
<feature type="transmembrane region" description="Helical" evidence="1">
    <location>
        <begin position="309"/>
        <end position="328"/>
    </location>
</feature>
<keyword evidence="4" id="KW-0012">Acyltransferase</keyword>
<evidence type="ECO:0000259" key="2">
    <source>
        <dbReference type="Pfam" id="PF01757"/>
    </source>
</evidence>
<dbReference type="Pfam" id="PF01757">
    <property type="entry name" value="Acyl_transf_3"/>
    <property type="match status" value="1"/>
</dbReference>
<dbReference type="InterPro" id="IPR002656">
    <property type="entry name" value="Acyl_transf_3_dom"/>
</dbReference>
<feature type="transmembrane region" description="Helical" evidence="1">
    <location>
        <begin position="340"/>
        <end position="358"/>
    </location>
</feature>
<dbReference type="PANTHER" id="PTHR23028:SF53">
    <property type="entry name" value="ACYL_TRANSF_3 DOMAIN-CONTAINING PROTEIN"/>
    <property type="match status" value="1"/>
</dbReference>
<organism evidence="4 5">
    <name type="scientific">Chryseobacterium viscerum</name>
    <dbReference type="NCBI Taxonomy" id="1037377"/>
    <lineage>
        <taxon>Bacteria</taxon>
        <taxon>Pseudomonadati</taxon>
        <taxon>Bacteroidota</taxon>
        <taxon>Flavobacteriia</taxon>
        <taxon>Flavobacteriales</taxon>
        <taxon>Weeksellaceae</taxon>
        <taxon>Chryseobacterium group</taxon>
        <taxon>Chryseobacterium</taxon>
    </lineage>
</organism>
<feature type="transmembrane region" description="Helical" evidence="1">
    <location>
        <begin position="283"/>
        <end position="303"/>
    </location>
</feature>
<reference evidence="4 5" key="1">
    <citation type="journal article" date="2019" name="Stand. Genomic Sci.">
        <title>Draft Whole-Genome Sequence of a Novel Chryseobacterium viscerum Strain Isolated from Fresh Water at Dripping Springs, New Mexico.</title>
        <authorList>
            <person name="Kyndt J.A."/>
            <person name="Moore T.C."/>
        </authorList>
    </citation>
    <scope>NUCLEOTIDE SEQUENCE [LARGE SCALE GENOMIC DNA]</scope>
    <source>
        <strain evidence="4 5">DPS</strain>
    </source>
</reference>
<feature type="transmembrane region" description="Helical" evidence="1">
    <location>
        <begin position="223"/>
        <end position="240"/>
    </location>
</feature>
<evidence type="ECO:0000313" key="5">
    <source>
        <dbReference type="Proteomes" id="UP000326384"/>
    </source>
</evidence>
<feature type="transmembrane region" description="Helical" evidence="1">
    <location>
        <begin position="163"/>
        <end position="183"/>
    </location>
</feature>
<dbReference type="InterPro" id="IPR050879">
    <property type="entry name" value="Acyltransferase_3"/>
</dbReference>
<feature type="domain" description="Acyltransferase 3" evidence="2">
    <location>
        <begin position="6"/>
        <end position="305"/>
    </location>
</feature>
<feature type="transmembrane region" description="Helical" evidence="1">
    <location>
        <begin position="31"/>
        <end position="51"/>
    </location>
</feature>
<feature type="transmembrane region" description="Helical" evidence="1">
    <location>
        <begin position="7"/>
        <end position="25"/>
    </location>
</feature>
<name>A0A5N4BSD9_9FLAO</name>
<protein>
    <submittedName>
        <fullName evidence="4">Acyltransferase</fullName>
    </submittedName>
</protein>
<evidence type="ECO:0000256" key="1">
    <source>
        <dbReference type="SAM" id="Phobius"/>
    </source>
</evidence>
<dbReference type="InterPro" id="IPR043968">
    <property type="entry name" value="SGNH"/>
</dbReference>
<keyword evidence="4" id="KW-0808">Transferase</keyword>
<sequence>MKFRNDITFLRAISVIAVLFYHFKFSFFQGGFIGVDVFFVISGYLMTRIILTGFEKNNFKYWDYLQKRINRIVPALLVMITFFAIIVYFLLPTQFIPYTKSYFSSSMFFSNIYYYLNTGYFDGNSQFNFLLHTWSLSVEWQFYLIYPLILLSLSKLYLNKKRVFNILFLLILILSFSSMILHNKYDQSYSFYIFYTRAWEMMFGGLAFLYADIGKNISQKFKNVIVIASFILIAGSIYFINSHSMLWPSFLTLIPVVSTTVILLFNLNWAVFGNRIITFTGNISYSLYLWHWPFYVLSLFFAMNDRVRYKIVFILLSLIFASLSYYFVERKKFQKKSIAIVAISVILFIVSYSLTMIMPDKIFDDKTAKLVFAKTQYVDSQSAADQYSLNDKYFKYNLKFSDYNLHKIEIDKSKKYIILIGDSHAGMFSETLNNIIKNTPYKLLQITADGTYPMINSKTEFAGPRDFFNYFFKVYFPEIKNNVVLVIINSNYSAYGQKDLEQKIDFTEKFFSENNIKNVYLGQTPNYYVDFPTQFYIENRYNIVQKDQKYTHKKTVDTDKYMKNRLKGKYIELLNHNVNEISDNGTPYIHDTNHLTTFGTLQYRDIIQKFILHNFLNNKYSQ</sequence>